<feature type="compositionally biased region" description="Basic and acidic residues" evidence="1">
    <location>
        <begin position="661"/>
        <end position="673"/>
    </location>
</feature>
<accession>A0ABP0L7D4</accession>
<reference evidence="3 4" key="1">
    <citation type="submission" date="2024-02" db="EMBL/GenBank/DDBJ databases">
        <authorList>
            <person name="Chen Y."/>
            <person name="Shah S."/>
            <person name="Dougan E. K."/>
            <person name="Thang M."/>
            <person name="Chan C."/>
        </authorList>
    </citation>
    <scope>NUCLEOTIDE SEQUENCE [LARGE SCALE GENOMIC DNA]</scope>
</reference>
<evidence type="ECO:0000256" key="1">
    <source>
        <dbReference type="SAM" id="MobiDB-lite"/>
    </source>
</evidence>
<feature type="non-terminal residue" evidence="3">
    <location>
        <position position="2185"/>
    </location>
</feature>
<dbReference type="EMBL" id="CAXAMN010011113">
    <property type="protein sequence ID" value="CAK9034102.1"/>
    <property type="molecule type" value="Genomic_DNA"/>
</dbReference>
<keyword evidence="2" id="KW-0812">Transmembrane</keyword>
<dbReference type="Proteomes" id="UP001642484">
    <property type="component" value="Unassembled WGS sequence"/>
</dbReference>
<gene>
    <name evidence="3" type="ORF">CCMP2556_LOCUS19327</name>
</gene>
<feature type="transmembrane region" description="Helical" evidence="2">
    <location>
        <begin position="95"/>
        <end position="115"/>
    </location>
</feature>
<protein>
    <recommendedName>
        <fullName evidence="5">C3H1-type domain-containing protein</fullName>
    </recommendedName>
</protein>
<evidence type="ECO:0000313" key="4">
    <source>
        <dbReference type="Proteomes" id="UP001642484"/>
    </source>
</evidence>
<evidence type="ECO:0000313" key="3">
    <source>
        <dbReference type="EMBL" id="CAK9034102.1"/>
    </source>
</evidence>
<feature type="compositionally biased region" description="Basic and acidic residues" evidence="1">
    <location>
        <begin position="1103"/>
        <end position="1114"/>
    </location>
</feature>
<dbReference type="PANTHER" id="PTHR37471:SF1">
    <property type="entry name" value="AB HYDROLASE-1 DOMAIN-CONTAINING PROTEIN"/>
    <property type="match status" value="1"/>
</dbReference>
<feature type="transmembrane region" description="Helical" evidence="2">
    <location>
        <begin position="50"/>
        <end position="75"/>
    </location>
</feature>
<keyword evidence="4" id="KW-1185">Reference proteome</keyword>
<proteinExistence type="predicted"/>
<feature type="region of interest" description="Disordered" evidence="1">
    <location>
        <begin position="1085"/>
        <end position="1130"/>
    </location>
</feature>
<organism evidence="3 4">
    <name type="scientific">Durusdinium trenchii</name>
    <dbReference type="NCBI Taxonomy" id="1381693"/>
    <lineage>
        <taxon>Eukaryota</taxon>
        <taxon>Sar</taxon>
        <taxon>Alveolata</taxon>
        <taxon>Dinophyceae</taxon>
        <taxon>Suessiales</taxon>
        <taxon>Symbiodiniaceae</taxon>
        <taxon>Durusdinium</taxon>
    </lineage>
</organism>
<feature type="region of interest" description="Disordered" evidence="1">
    <location>
        <begin position="650"/>
        <end position="684"/>
    </location>
</feature>
<sequence>MATLNHLQLANSVEEALRGEGRPRENHGRGDVPFWARRQREMVNWMLNSFVGLIGARMGVAMMKAVPLVSLLVVLRRTWRLNQIMMRNRRSKVWILIRSAFEMWTLIELIFWIYFRCKKWSLEARRAYQPRVLWKARGERQLVDRLGLELKSWHVTFIIGQVREAVQMTDLDERVVGTSSTRSMQNILDARAAMAKEKAGTLEPGDTTVVLPLVPKRGTLGRTVRLKSGRIAAEDEVTDKILQKLVDEMVIFKAPVLEDIKKSMNPTRAKEALLGKYRISTVRRYLASWQKFREWVEALGKPGQRPNSVALVDYMYAREEEGMWPSIPIAVSTAVSWFERTAGIPDDEQLMGQQFPQMVMKELTRKLEQTAPPVRRAPRWLGCFIAPMETLVVDKAVPFEVRVCAWFKLIKLWASMRFDDAAHLKTSELRFYDGQLIGMMHQSKTSGAGKRVRELPIFIAKEAYALHEDWLAVGFELVKLQMPRDRVYVFPEGCFYGSRYGASHVTYAEASAGSARALAMLEGYNGRLIPDGWERFWSEHSERATLPSGLAALGVEKSDRDLLGRWCPEGSDVYVRTYNAIVRKMQNKMVKVLRGANVYGELDEGAVMEELKVWLHEKWTVQEDLAEQVVEAWKDRLGVKGMPRATVQISDDDTTIYDGSQSEKDDGEKSTRDPKKRKASEPLEEERDGNFVVVYRRAGRGTLHRLGDKGCWMAKRRFFVRSEVHKELPQPEEYTLRCKLCWSGGNGQLSESTSDSRDELSLRDQCAACARENPVEEKDEGKKALEVAGTDIKYLLSRHEVSIENQKLFFHHGVTTLEKLSNFAKDRDDLAAVLKDHWELDSSRSLDERVQVAAITCAFSNAKTRSQRAAEVDAEYDTLQWSRPVVAGEWAAMRSALERRYGHVEDKIYPSKEYIEKKLAEVESGEYRAEELTEVVSKEEIEPDAVVPIWDSKGRLAMRKASTKVPEPENAEELRRRLTIWKNAMVMISMKHSNRHELQGAWEDAVEQYKDYLLGDYVYGLSAKDAEGQTFASPPWKLVIAYERAIRKQAVKLTNTEGKPLTVALKTAWKDATVKERNFTTPLALYAKRPPPPWREQPAAKWRTPEKGEKGKEKGKSKKGKGKGSNPHCATHTPDGELICFRYNTPGEKCKVAKCKYRHVCGICFSEKHPLYECNPKSRKEPESLEEVLGGKSSKKRKVEERSFGQEKRKRSEMCVKDEVKVDPMSPLVPGGQGAPRACRWKGLEAPFHDGGGLASPGRWPPERRKKLEEEVWVAVRHQLRLEAVRSLGSVAEVEREAFRMTRGGEAFSLVRDAAFLRRIREVLSEKLGIMDQAEPEEGQPFFLGLMKEVLRKAGDPDWAFLEQAKTGFPLGVLNELPRTPEVFEEQLRWNLESDGWGEAALQKSNYASAEEHEKYLVEHLEQEVSEGLMVKMEEDAFVEKFGDNRAVAALAVLVEDEITGKKRVIHDGTHGVRVNHRIKCRDKVRMPGPREKRALLEEYEAEHHAVLSLVGDFAKAHRRFKYAEEEQGFLGCKSSTQSSTVYVNQVGTFGVASTPYWWARLSAALMCWPFAFGAPFKWSKQRGGLITEWIGLTTDYQTYSMGLSVKRTEWVIGWIQSLRERKEVSYREFAAGLGRLGFSALALPWEKPLLGPLYAWSSAIQSNKGEMTIPWAVLFILGWIAQRLKTGGRMEVVRRPQGSASRMVRIWTDAKATEQAAWIGGWLEESSNSRDCRWFSLKVTEISAPWLYCRQKNPKRVIAALELLATLVALKLWLVEAGASAEVCAEAFTDNKGNAFIIRKGLSTKYPVTILVIEIAETLRRTDTFATLTWVRRDGNTLADALTNEDFSSFESQKREQVEESKLKWYVMDELLRGSETLFNEIKEHKNRKKVEKANGNQTRKKVENFLRLSDEPNPFGTEVARASQSFMPSTAPSVENLLRSWEVADTTPRTPAEVDVHCLKHLELCSWFSTLTPEGKRDICRDVRQVRRGNIEQWVLSYFFDGAESTSELTDHESVEVQELIDAVATWADLPLPDALKDWAGKNEGLKCFRMRNDPFPAVHRPLLAYVNTAFLAPAIGHQALSFLGFRPFRSGSTEYWFRPPEPEKHWASGLRPRILASGKALVFCHGIGVGPTMCITFLQRLTRSLGQEHPIFLVDTAGISMRFSDDVPGAREVAANIENMLQ</sequence>
<feature type="compositionally biased region" description="Basic and acidic residues" evidence="1">
    <location>
        <begin position="1198"/>
        <end position="1208"/>
    </location>
</feature>
<feature type="region of interest" description="Disordered" evidence="1">
    <location>
        <begin position="1175"/>
        <end position="1208"/>
    </location>
</feature>
<dbReference type="PANTHER" id="PTHR37471">
    <property type="entry name" value="UNNAMED PRODUCT"/>
    <property type="match status" value="1"/>
</dbReference>
<keyword evidence="2" id="KW-0472">Membrane</keyword>
<evidence type="ECO:0000256" key="2">
    <source>
        <dbReference type="SAM" id="Phobius"/>
    </source>
</evidence>
<keyword evidence="2" id="KW-1133">Transmembrane helix</keyword>
<evidence type="ECO:0008006" key="5">
    <source>
        <dbReference type="Google" id="ProtNLM"/>
    </source>
</evidence>
<name>A0ABP0L7D4_9DINO</name>
<comment type="caution">
    <text evidence="3">The sequence shown here is derived from an EMBL/GenBank/DDBJ whole genome shotgun (WGS) entry which is preliminary data.</text>
</comment>